<dbReference type="EMBL" id="WBUI01000008">
    <property type="protein sequence ID" value="KAB2932613.1"/>
    <property type="molecule type" value="Genomic_DNA"/>
</dbReference>
<protein>
    <submittedName>
        <fullName evidence="1">Uncharacterized protein</fullName>
    </submittedName>
</protein>
<evidence type="ECO:0000313" key="2">
    <source>
        <dbReference type="Proteomes" id="UP000460298"/>
    </source>
</evidence>
<comment type="caution">
    <text evidence="1">The sequence shown here is derived from an EMBL/GenBank/DDBJ whole genome shotgun (WGS) entry which is preliminary data.</text>
</comment>
<reference evidence="1 2" key="1">
    <citation type="submission" date="2019-10" db="EMBL/GenBank/DDBJ databases">
        <title>Extracellular Electron Transfer in a Candidatus Methanoperedens spp. Enrichment Culture.</title>
        <authorList>
            <person name="Berger S."/>
            <person name="Rangel Shaw D."/>
            <person name="Berben T."/>
            <person name="In 'T Zandt M."/>
            <person name="Frank J."/>
            <person name="Reimann J."/>
            <person name="Jetten M.S.M."/>
            <person name="Welte C.U."/>
        </authorList>
    </citation>
    <scope>NUCLEOTIDE SEQUENCE [LARGE SCALE GENOMIC DNA]</scope>
    <source>
        <strain evidence="1">SB12</strain>
    </source>
</reference>
<name>A0A833H1J1_9LEPT</name>
<sequence length="312" mass="35336">MSQLREFKTPGGYFLVVDEQSLACGVYRGKMDVVTPEQIRISGVKVTGVVFLGAGVQPLVGEEGLSLLPVRSRSIAVPYRAGGDSDRKLLQLNVRVITDQFPVYVRHFSDVRGFLRDLSDLDRKNFRIVILGPDVPRIDSMGVRVAFPHARIFQAKSGSEQAPPVPARVRAADLIDRPGMDHVSRNPVYMARVLLRRLDYAGMERLPVDYDLSSQDVEFIRAFIDVMFKNDTKNPELSRQHERIGRLSAFFRMIDLVIRKDREGIDREVETGIGNDVASRLLPFLRKQRERARGREEEIALWELEYRLGGGG</sequence>
<dbReference type="Proteomes" id="UP000460298">
    <property type="component" value="Unassembled WGS sequence"/>
</dbReference>
<organism evidence="1 2">
    <name type="scientific">Leptonema illini</name>
    <dbReference type="NCBI Taxonomy" id="183"/>
    <lineage>
        <taxon>Bacteria</taxon>
        <taxon>Pseudomonadati</taxon>
        <taxon>Spirochaetota</taxon>
        <taxon>Spirochaetia</taxon>
        <taxon>Leptospirales</taxon>
        <taxon>Leptospiraceae</taxon>
        <taxon>Leptonema</taxon>
    </lineage>
</organism>
<gene>
    <name evidence="1" type="ORF">F9K24_09545</name>
</gene>
<dbReference type="AlphaFoldDB" id="A0A833H1J1"/>
<evidence type="ECO:0000313" key="1">
    <source>
        <dbReference type="EMBL" id="KAB2932613.1"/>
    </source>
</evidence>
<accession>A0A833H1J1</accession>
<proteinExistence type="predicted"/>